<dbReference type="EMBL" id="CP097503">
    <property type="protein sequence ID" value="URD81615.1"/>
    <property type="molecule type" value="Genomic_DNA"/>
</dbReference>
<dbReference type="InterPro" id="IPR001163">
    <property type="entry name" value="Sm_dom_euk/arc"/>
</dbReference>
<keyword evidence="12" id="KW-1185">Reference proteome</keyword>
<keyword evidence="5 9" id="KW-0694">RNA-binding</keyword>
<evidence type="ECO:0000256" key="8">
    <source>
        <dbReference type="ARBA" id="ARBA00023274"/>
    </source>
</evidence>
<dbReference type="GO" id="GO:0005686">
    <property type="term" value="C:U2 snRNP"/>
    <property type="evidence" value="ECO:0007669"/>
    <property type="project" value="UniProtKB-UniRule"/>
</dbReference>
<dbReference type="GO" id="GO:0005687">
    <property type="term" value="C:U4 snRNP"/>
    <property type="evidence" value="ECO:0007669"/>
    <property type="project" value="UniProtKB-UniRule"/>
</dbReference>
<keyword evidence="3 9" id="KW-0507">mRNA processing</keyword>
<comment type="subcellular location">
    <subcellularLocation>
        <location evidence="1 9">Nucleus</location>
    </subcellularLocation>
</comment>
<proteinExistence type="inferred from homology"/>
<evidence type="ECO:0000256" key="1">
    <source>
        <dbReference type="ARBA" id="ARBA00004123"/>
    </source>
</evidence>
<dbReference type="GO" id="GO:0000387">
    <property type="term" value="P:spliceosomal snRNP assembly"/>
    <property type="evidence" value="ECO:0007669"/>
    <property type="project" value="UniProtKB-UniRule"/>
</dbReference>
<keyword evidence="6 9" id="KW-0508">mRNA splicing</keyword>
<dbReference type="GO" id="GO:0005685">
    <property type="term" value="C:U1 snRNP"/>
    <property type="evidence" value="ECO:0007669"/>
    <property type="project" value="UniProtKB-UniRule"/>
</dbReference>
<evidence type="ECO:0000256" key="4">
    <source>
        <dbReference type="ARBA" id="ARBA00022728"/>
    </source>
</evidence>
<dbReference type="Pfam" id="PF01423">
    <property type="entry name" value="LSM"/>
    <property type="match status" value="1"/>
</dbReference>
<dbReference type="CDD" id="cd01718">
    <property type="entry name" value="Sm_E"/>
    <property type="match status" value="1"/>
</dbReference>
<feature type="domain" description="Sm" evidence="10">
    <location>
        <begin position="31"/>
        <end position="71"/>
    </location>
</feature>
<keyword evidence="4 9" id="KW-0747">Spliceosome</keyword>
<evidence type="ECO:0000256" key="6">
    <source>
        <dbReference type="ARBA" id="ARBA00023187"/>
    </source>
</evidence>
<dbReference type="InterPro" id="IPR027078">
    <property type="entry name" value="snRNP-E"/>
</dbReference>
<keyword evidence="7 9" id="KW-0539">Nucleus</keyword>
<dbReference type="PANTHER" id="PTHR11193">
    <property type="entry name" value="SMALL NUCLEAR RIBONUCLEOPROTEIN E"/>
    <property type="match status" value="1"/>
</dbReference>
<gene>
    <name evidence="11" type="ORF">MUK42_29632</name>
</gene>
<name>A0A9E7JHS7_9LILI</name>
<reference evidence="11" key="1">
    <citation type="submission" date="2022-05" db="EMBL/GenBank/DDBJ databases">
        <title>The Musa troglodytarum L. genome provides insights into the mechanism of non-climacteric behaviour and enrichment of carotenoids.</title>
        <authorList>
            <person name="Wang J."/>
        </authorList>
    </citation>
    <scope>NUCLEOTIDE SEQUENCE</scope>
    <source>
        <tissue evidence="11">Leaf</tissue>
    </source>
</reference>
<comment type="function">
    <text evidence="9">Plays a role in pre-mRNA splicing as a core component of the spliceosomal U1, U2, U4 and U5 small nuclear ribonucleoproteins (snRNPs), the building blocks of the spliceosome.</text>
</comment>
<dbReference type="GO" id="GO:0046540">
    <property type="term" value="C:U4/U6 x U5 tri-snRNP complex"/>
    <property type="evidence" value="ECO:0007669"/>
    <property type="project" value="UniProtKB-UniRule"/>
</dbReference>
<dbReference type="Proteomes" id="UP001055439">
    <property type="component" value="Chromosome 10"/>
</dbReference>
<protein>
    <recommendedName>
        <fullName evidence="9">Small nuclear ribonucleoprotein E</fullName>
        <shortName evidence="9">snRNP-E</shortName>
    </recommendedName>
    <alternativeName>
        <fullName evidence="9">Sm protein E</fullName>
    </alternativeName>
</protein>
<dbReference type="SUPFAM" id="SSF50182">
    <property type="entry name" value="Sm-like ribonucleoproteins"/>
    <property type="match status" value="1"/>
</dbReference>
<dbReference type="GO" id="GO:0003723">
    <property type="term" value="F:RNA binding"/>
    <property type="evidence" value="ECO:0007669"/>
    <property type="project" value="UniProtKB-KW"/>
</dbReference>
<dbReference type="InterPro" id="IPR010920">
    <property type="entry name" value="LSM_dom_sf"/>
</dbReference>
<dbReference type="AlphaFoldDB" id="A0A9E7JHS7"/>
<evidence type="ECO:0000259" key="10">
    <source>
        <dbReference type="Pfam" id="PF01423"/>
    </source>
</evidence>
<dbReference type="GO" id="GO:0005682">
    <property type="term" value="C:U5 snRNP"/>
    <property type="evidence" value="ECO:0007669"/>
    <property type="project" value="UniProtKB-UniRule"/>
</dbReference>
<evidence type="ECO:0000256" key="2">
    <source>
        <dbReference type="ARBA" id="ARBA00006850"/>
    </source>
</evidence>
<sequence length="97" mass="11500">MASTKVQRIMTQPIVLSPSIILVKTLKARIQIWLFEQKDLRIEGRIIGFDEYMNLVLDEAEELNVKKKTRKPLGRHTLPFYREDSIERRQHNADDEH</sequence>
<keyword evidence="8 9" id="KW-0687">Ribonucleoprotein</keyword>
<dbReference type="GO" id="GO:0005681">
    <property type="term" value="C:spliceosomal complex"/>
    <property type="evidence" value="ECO:0007669"/>
    <property type="project" value="UniProtKB-KW"/>
</dbReference>
<dbReference type="OrthoDB" id="25620at2759"/>
<organism evidence="11 12">
    <name type="scientific">Musa troglodytarum</name>
    <name type="common">fe'i banana</name>
    <dbReference type="NCBI Taxonomy" id="320322"/>
    <lineage>
        <taxon>Eukaryota</taxon>
        <taxon>Viridiplantae</taxon>
        <taxon>Streptophyta</taxon>
        <taxon>Embryophyta</taxon>
        <taxon>Tracheophyta</taxon>
        <taxon>Spermatophyta</taxon>
        <taxon>Magnoliopsida</taxon>
        <taxon>Liliopsida</taxon>
        <taxon>Zingiberales</taxon>
        <taxon>Musaceae</taxon>
        <taxon>Musa</taxon>
    </lineage>
</organism>
<evidence type="ECO:0000313" key="11">
    <source>
        <dbReference type="EMBL" id="URD81615.1"/>
    </source>
</evidence>
<feature type="non-terminal residue" evidence="11">
    <location>
        <position position="97"/>
    </location>
</feature>
<evidence type="ECO:0000313" key="12">
    <source>
        <dbReference type="Proteomes" id="UP001055439"/>
    </source>
</evidence>
<evidence type="ECO:0000256" key="3">
    <source>
        <dbReference type="ARBA" id="ARBA00022664"/>
    </source>
</evidence>
<evidence type="ECO:0000256" key="7">
    <source>
        <dbReference type="ARBA" id="ARBA00023242"/>
    </source>
</evidence>
<dbReference type="Gene3D" id="2.30.30.100">
    <property type="match status" value="1"/>
</dbReference>
<accession>A0A9E7JHS7</accession>
<comment type="similarity">
    <text evidence="2 9">Belongs to the snRNP Sm proteins family.</text>
</comment>
<evidence type="ECO:0000256" key="5">
    <source>
        <dbReference type="ARBA" id="ARBA00022884"/>
    </source>
</evidence>
<evidence type="ECO:0000256" key="9">
    <source>
        <dbReference type="RuleBase" id="RU365053"/>
    </source>
</evidence>